<dbReference type="EMBL" id="JBGMDY010000006">
    <property type="protein sequence ID" value="KAL2329814.1"/>
    <property type="molecule type" value="Genomic_DNA"/>
</dbReference>
<comment type="caution">
    <text evidence="1">The sequence shown here is derived from an EMBL/GenBank/DDBJ whole genome shotgun (WGS) entry which is preliminary data.</text>
</comment>
<name>A0ABD1M206_9FABA</name>
<protein>
    <submittedName>
        <fullName evidence="1">Uncharacterized protein</fullName>
    </submittedName>
</protein>
<sequence>MKGALAMPLMIKGYKKDLIKFAIITCRKPEKAEARCHFHRIMNQDSNAEDDIYLSIDLFSINCGSLNNFSIYNGRNWTGDMNFLSQFKATITLTQ</sequence>
<evidence type="ECO:0000313" key="1">
    <source>
        <dbReference type="EMBL" id="KAL2329814.1"/>
    </source>
</evidence>
<accession>A0ABD1M206</accession>
<keyword evidence="2" id="KW-1185">Reference proteome</keyword>
<gene>
    <name evidence="1" type="ORF">Fmac_017395</name>
</gene>
<dbReference type="Proteomes" id="UP001603857">
    <property type="component" value="Unassembled WGS sequence"/>
</dbReference>
<organism evidence="1 2">
    <name type="scientific">Flemingia macrophylla</name>
    <dbReference type="NCBI Taxonomy" id="520843"/>
    <lineage>
        <taxon>Eukaryota</taxon>
        <taxon>Viridiplantae</taxon>
        <taxon>Streptophyta</taxon>
        <taxon>Embryophyta</taxon>
        <taxon>Tracheophyta</taxon>
        <taxon>Spermatophyta</taxon>
        <taxon>Magnoliopsida</taxon>
        <taxon>eudicotyledons</taxon>
        <taxon>Gunneridae</taxon>
        <taxon>Pentapetalae</taxon>
        <taxon>rosids</taxon>
        <taxon>fabids</taxon>
        <taxon>Fabales</taxon>
        <taxon>Fabaceae</taxon>
        <taxon>Papilionoideae</taxon>
        <taxon>50 kb inversion clade</taxon>
        <taxon>NPAAA clade</taxon>
        <taxon>indigoferoid/millettioid clade</taxon>
        <taxon>Phaseoleae</taxon>
        <taxon>Flemingia</taxon>
    </lineage>
</organism>
<evidence type="ECO:0000313" key="2">
    <source>
        <dbReference type="Proteomes" id="UP001603857"/>
    </source>
</evidence>
<proteinExistence type="predicted"/>
<reference evidence="1 2" key="1">
    <citation type="submission" date="2024-08" db="EMBL/GenBank/DDBJ databases">
        <title>Insights into the chromosomal genome structure of Flemingia macrophylla.</title>
        <authorList>
            <person name="Ding Y."/>
            <person name="Zhao Y."/>
            <person name="Bi W."/>
            <person name="Wu M."/>
            <person name="Zhao G."/>
            <person name="Gong Y."/>
            <person name="Li W."/>
            <person name="Zhang P."/>
        </authorList>
    </citation>
    <scope>NUCLEOTIDE SEQUENCE [LARGE SCALE GENOMIC DNA]</scope>
    <source>
        <strain evidence="1">DYQJB</strain>
        <tissue evidence="1">Leaf</tissue>
    </source>
</reference>
<dbReference type="AlphaFoldDB" id="A0ABD1M206"/>